<feature type="domain" description="EamA" evidence="7">
    <location>
        <begin position="129"/>
        <end position="252"/>
    </location>
</feature>
<gene>
    <name evidence="8" type="ORF">VNO78_20085</name>
</gene>
<comment type="caution">
    <text evidence="8">The sequence shown here is derived from an EMBL/GenBank/DDBJ whole genome shotgun (WGS) entry which is preliminary data.</text>
</comment>
<dbReference type="Pfam" id="PF00892">
    <property type="entry name" value="EamA"/>
    <property type="match status" value="1"/>
</dbReference>
<reference evidence="8 9" key="1">
    <citation type="submission" date="2024-01" db="EMBL/GenBank/DDBJ databases">
        <title>The genomes of 5 underutilized Papilionoideae crops provide insights into root nodulation and disease resistanc.</title>
        <authorList>
            <person name="Jiang F."/>
        </authorList>
    </citation>
    <scope>NUCLEOTIDE SEQUENCE [LARGE SCALE GENOMIC DNA]</scope>
    <source>
        <strain evidence="8">DUOXIRENSHENG_FW03</strain>
        <tissue evidence="8">Leaves</tissue>
    </source>
</reference>
<keyword evidence="3 6" id="KW-0812">Transmembrane</keyword>
<feature type="transmembrane region" description="Helical" evidence="6">
    <location>
        <begin position="227"/>
        <end position="244"/>
    </location>
</feature>
<comment type="similarity">
    <text evidence="2 6">Belongs to the drug/metabolite transporter (DMT) superfamily. Plant drug/metabolite exporter (P-DME) (TC 2.A.7.4) family.</text>
</comment>
<evidence type="ECO:0000256" key="2">
    <source>
        <dbReference type="ARBA" id="ARBA00007635"/>
    </source>
</evidence>
<dbReference type="PANTHER" id="PTHR31218">
    <property type="entry name" value="WAT1-RELATED PROTEIN"/>
    <property type="match status" value="1"/>
</dbReference>
<evidence type="ECO:0000256" key="4">
    <source>
        <dbReference type="ARBA" id="ARBA00022989"/>
    </source>
</evidence>
<feature type="transmembrane region" description="Helical" evidence="6">
    <location>
        <begin position="131"/>
        <end position="149"/>
    </location>
</feature>
<sequence length="270" mass="29934">MVLVQVGLSFLYLITKASFNHGLSPYVFVSYRQIAALVVMFPFAYFLERKARPHLTLALLVEIFMLSLLGFEVLDLQNPRGITKVLGTLISLAGALTMTLYKGLIMTNLWPPLIHIPAKSVAINESSLKGLLLNVTSCVTMSMWFIMQAATLKRYPAPLSLTTWMSFLGAAQAAVFTVIAERNPSAWIIGLNIDLLSILYSGIAVAGLIIYALLWCNEKKGPVFTTMFYPLSTILVAIIAYFVLGEKLYLGSFRLFVKLVKDNFGLDADY</sequence>
<keyword evidence="9" id="KW-1185">Reference proteome</keyword>
<accession>A0AAN9S979</accession>
<keyword evidence="5 6" id="KW-0472">Membrane</keyword>
<dbReference type="AlphaFoldDB" id="A0AAN9S979"/>
<feature type="transmembrane region" description="Helical" evidence="6">
    <location>
        <begin position="191"/>
        <end position="215"/>
    </location>
</feature>
<evidence type="ECO:0000313" key="8">
    <source>
        <dbReference type="EMBL" id="KAK7391667.1"/>
    </source>
</evidence>
<keyword evidence="4 6" id="KW-1133">Transmembrane helix</keyword>
<evidence type="ECO:0000313" key="9">
    <source>
        <dbReference type="Proteomes" id="UP001386955"/>
    </source>
</evidence>
<proteinExistence type="inferred from homology"/>
<organism evidence="8 9">
    <name type="scientific">Psophocarpus tetragonolobus</name>
    <name type="common">Winged bean</name>
    <name type="synonym">Dolichos tetragonolobus</name>
    <dbReference type="NCBI Taxonomy" id="3891"/>
    <lineage>
        <taxon>Eukaryota</taxon>
        <taxon>Viridiplantae</taxon>
        <taxon>Streptophyta</taxon>
        <taxon>Embryophyta</taxon>
        <taxon>Tracheophyta</taxon>
        <taxon>Spermatophyta</taxon>
        <taxon>Magnoliopsida</taxon>
        <taxon>eudicotyledons</taxon>
        <taxon>Gunneridae</taxon>
        <taxon>Pentapetalae</taxon>
        <taxon>rosids</taxon>
        <taxon>fabids</taxon>
        <taxon>Fabales</taxon>
        <taxon>Fabaceae</taxon>
        <taxon>Papilionoideae</taxon>
        <taxon>50 kb inversion clade</taxon>
        <taxon>NPAAA clade</taxon>
        <taxon>indigoferoid/millettioid clade</taxon>
        <taxon>Phaseoleae</taxon>
        <taxon>Psophocarpus</taxon>
    </lineage>
</organism>
<evidence type="ECO:0000259" key="7">
    <source>
        <dbReference type="Pfam" id="PF00892"/>
    </source>
</evidence>
<dbReference type="Proteomes" id="UP001386955">
    <property type="component" value="Unassembled WGS sequence"/>
</dbReference>
<feature type="transmembrane region" description="Helical" evidence="6">
    <location>
        <begin position="161"/>
        <end position="179"/>
    </location>
</feature>
<evidence type="ECO:0000256" key="5">
    <source>
        <dbReference type="ARBA" id="ARBA00023136"/>
    </source>
</evidence>
<name>A0AAN9S979_PSOTE</name>
<dbReference type="InterPro" id="IPR000620">
    <property type="entry name" value="EamA_dom"/>
</dbReference>
<evidence type="ECO:0000256" key="1">
    <source>
        <dbReference type="ARBA" id="ARBA00004141"/>
    </source>
</evidence>
<feature type="transmembrane region" description="Helical" evidence="6">
    <location>
        <begin position="27"/>
        <end position="47"/>
    </location>
</feature>
<evidence type="ECO:0000256" key="6">
    <source>
        <dbReference type="RuleBase" id="RU363077"/>
    </source>
</evidence>
<comment type="subcellular location">
    <subcellularLocation>
        <location evidence="1 6">Membrane</location>
        <topology evidence="1 6">Multi-pass membrane protein</topology>
    </subcellularLocation>
</comment>
<dbReference type="GO" id="GO:0016020">
    <property type="term" value="C:membrane"/>
    <property type="evidence" value="ECO:0007669"/>
    <property type="project" value="UniProtKB-SubCell"/>
</dbReference>
<protein>
    <recommendedName>
        <fullName evidence="6">WAT1-related protein</fullName>
    </recommendedName>
</protein>
<dbReference type="InterPro" id="IPR030184">
    <property type="entry name" value="WAT1-related"/>
</dbReference>
<evidence type="ECO:0000256" key="3">
    <source>
        <dbReference type="ARBA" id="ARBA00022692"/>
    </source>
</evidence>
<feature type="transmembrane region" description="Helical" evidence="6">
    <location>
        <begin position="54"/>
        <end position="74"/>
    </location>
</feature>
<dbReference type="EMBL" id="JAYMYS010000005">
    <property type="protein sequence ID" value="KAK7391667.1"/>
    <property type="molecule type" value="Genomic_DNA"/>
</dbReference>
<dbReference type="GO" id="GO:0022857">
    <property type="term" value="F:transmembrane transporter activity"/>
    <property type="evidence" value="ECO:0007669"/>
    <property type="project" value="InterPro"/>
</dbReference>
<feature type="transmembrane region" description="Helical" evidence="6">
    <location>
        <begin position="86"/>
        <end position="110"/>
    </location>
</feature>